<protein>
    <submittedName>
        <fullName evidence="2">Guanylate cyclase soluble subunit alpha-3</fullName>
    </submittedName>
</protein>
<name>L8YCN5_TUPCH</name>
<sequence length="202" mass="22549">MFCTKLKDLRVTGECPFSLLGPGQATKEPTEQASGNAESQDASLPMCQGVPEKHLPQRKASRGRVYLHTLAGSIRRLLFPEDPLAQMRRWLGYRVVSVKPWSHGPSPCVDHPGLDCLTPTLAAPPLGPAQRTGPRLRVTPAAVQQEHWQSMTYKKAGECRLFLCEARRPPVLWSELPPRQQLVTRCGLVETGPRAQLLRMWK</sequence>
<organism evidence="2 3">
    <name type="scientific">Tupaia chinensis</name>
    <name type="common">Chinese tree shrew</name>
    <name type="synonym">Tupaia belangeri chinensis</name>
    <dbReference type="NCBI Taxonomy" id="246437"/>
    <lineage>
        <taxon>Eukaryota</taxon>
        <taxon>Metazoa</taxon>
        <taxon>Chordata</taxon>
        <taxon>Craniata</taxon>
        <taxon>Vertebrata</taxon>
        <taxon>Euteleostomi</taxon>
        <taxon>Mammalia</taxon>
        <taxon>Eutheria</taxon>
        <taxon>Euarchontoglires</taxon>
        <taxon>Scandentia</taxon>
        <taxon>Tupaiidae</taxon>
        <taxon>Tupaia</taxon>
    </lineage>
</organism>
<evidence type="ECO:0000313" key="3">
    <source>
        <dbReference type="Proteomes" id="UP000011518"/>
    </source>
</evidence>
<reference evidence="3" key="1">
    <citation type="submission" date="2012-07" db="EMBL/GenBank/DDBJ databases">
        <title>Genome of the Chinese tree shrew, a rising model animal genetically related to primates.</title>
        <authorList>
            <person name="Zhang G."/>
            <person name="Fan Y."/>
            <person name="Yao Y."/>
            <person name="Huang Z."/>
        </authorList>
    </citation>
    <scope>NUCLEOTIDE SEQUENCE [LARGE SCALE GENOMIC DNA]</scope>
</reference>
<dbReference type="InParanoid" id="L8YCN5"/>
<feature type="compositionally biased region" description="Polar residues" evidence="1">
    <location>
        <begin position="31"/>
        <end position="42"/>
    </location>
</feature>
<accession>L8YCN5</accession>
<evidence type="ECO:0000313" key="2">
    <source>
        <dbReference type="EMBL" id="ELV12730.1"/>
    </source>
</evidence>
<dbReference type="Proteomes" id="UP000011518">
    <property type="component" value="Unassembled WGS sequence"/>
</dbReference>
<dbReference type="EMBL" id="KB364384">
    <property type="protein sequence ID" value="ELV12730.1"/>
    <property type="molecule type" value="Genomic_DNA"/>
</dbReference>
<gene>
    <name evidence="2" type="ORF">TREES_T100002213</name>
</gene>
<keyword evidence="3" id="KW-1185">Reference proteome</keyword>
<dbReference type="STRING" id="246437.L8YCN5"/>
<evidence type="ECO:0000256" key="1">
    <source>
        <dbReference type="SAM" id="MobiDB-lite"/>
    </source>
</evidence>
<reference evidence="3" key="2">
    <citation type="journal article" date="2013" name="Nat. Commun.">
        <title>Genome of the Chinese tree shrew.</title>
        <authorList>
            <person name="Fan Y."/>
            <person name="Huang Z.Y."/>
            <person name="Cao C.C."/>
            <person name="Chen C.S."/>
            <person name="Chen Y.X."/>
            <person name="Fan D.D."/>
            <person name="He J."/>
            <person name="Hou H.L."/>
            <person name="Hu L."/>
            <person name="Hu X.T."/>
            <person name="Jiang X.T."/>
            <person name="Lai R."/>
            <person name="Lang Y.S."/>
            <person name="Liang B."/>
            <person name="Liao S.G."/>
            <person name="Mu D."/>
            <person name="Ma Y.Y."/>
            <person name="Niu Y.Y."/>
            <person name="Sun X.Q."/>
            <person name="Xia J.Q."/>
            <person name="Xiao J."/>
            <person name="Xiong Z.Q."/>
            <person name="Xu L."/>
            <person name="Yang L."/>
            <person name="Zhang Y."/>
            <person name="Zhao W."/>
            <person name="Zhao X.D."/>
            <person name="Zheng Y.T."/>
            <person name="Zhou J.M."/>
            <person name="Zhu Y.B."/>
            <person name="Zhang G.J."/>
            <person name="Wang J."/>
            <person name="Yao Y.G."/>
        </authorList>
    </citation>
    <scope>NUCLEOTIDE SEQUENCE [LARGE SCALE GENOMIC DNA]</scope>
</reference>
<feature type="region of interest" description="Disordered" evidence="1">
    <location>
        <begin position="20"/>
        <end position="43"/>
    </location>
</feature>
<dbReference type="AlphaFoldDB" id="L8YCN5"/>
<proteinExistence type="predicted"/>